<keyword evidence="9 16" id="KW-1133">Transmembrane helix</keyword>
<evidence type="ECO:0000256" key="5">
    <source>
        <dbReference type="ARBA" id="ARBA00017171"/>
    </source>
</evidence>
<organism evidence="17 18">
    <name type="scientific">Chlorobaculum parvum (strain DSM 263 / NCIMB 8327)</name>
    <name type="common">Chlorobium vibrioforme subsp. thiosulfatophilum</name>
    <dbReference type="NCBI Taxonomy" id="517417"/>
    <lineage>
        <taxon>Bacteria</taxon>
        <taxon>Pseudomonadati</taxon>
        <taxon>Chlorobiota</taxon>
        <taxon>Chlorobiia</taxon>
        <taxon>Chlorobiales</taxon>
        <taxon>Chlorobiaceae</taxon>
        <taxon>Chlorobaculum</taxon>
    </lineage>
</organism>
<gene>
    <name evidence="17" type="ordered locus">Cpar_0816</name>
</gene>
<reference evidence="17" key="1">
    <citation type="submission" date="2008-06" db="EMBL/GenBank/DDBJ databases">
        <title>Complete sequence of Chlorobaculum parvum NCIB 8327.</title>
        <authorList>
            <consortium name="US DOE Joint Genome Institute"/>
            <person name="Lucas S."/>
            <person name="Copeland A."/>
            <person name="Lapidus A."/>
            <person name="Glavina del Rio T."/>
            <person name="Dalin E."/>
            <person name="Tice H."/>
            <person name="Bruce D."/>
            <person name="Goodwin L."/>
            <person name="Pitluck S."/>
            <person name="Schmutz J."/>
            <person name="Larimer F."/>
            <person name="Land M."/>
            <person name="Hauser L."/>
            <person name="Kyrpides N."/>
            <person name="Mikhailova N."/>
            <person name="Zhao F."/>
            <person name="Li T."/>
            <person name="Liu Z."/>
            <person name="Overmann J."/>
            <person name="Bryant D.A."/>
            <person name="Richardson P."/>
        </authorList>
    </citation>
    <scope>NUCLEOTIDE SEQUENCE [LARGE SCALE GENOMIC DNA]</scope>
    <source>
        <strain evidence="17">NCIB 8327</strain>
    </source>
</reference>
<dbReference type="InterPro" id="IPR004533">
    <property type="entry name" value="CDP-diaglyc--ser_O-PTrfase"/>
</dbReference>
<feature type="transmembrane region" description="Helical" evidence="16">
    <location>
        <begin position="158"/>
        <end position="179"/>
    </location>
</feature>
<evidence type="ECO:0000256" key="13">
    <source>
        <dbReference type="ARBA" id="ARBA00023264"/>
    </source>
</evidence>
<feature type="transmembrane region" description="Helical" evidence="16">
    <location>
        <begin position="230"/>
        <end position="258"/>
    </location>
</feature>
<comment type="subcellular location">
    <subcellularLocation>
        <location evidence="2">Endomembrane system</location>
        <topology evidence="2">Multi-pass membrane protein</topology>
    </subcellularLocation>
</comment>
<dbReference type="PROSITE" id="PS00379">
    <property type="entry name" value="CDP_ALCOHOL_P_TRANSF"/>
    <property type="match status" value="1"/>
</dbReference>
<evidence type="ECO:0000256" key="6">
    <source>
        <dbReference type="ARBA" id="ARBA00022516"/>
    </source>
</evidence>
<evidence type="ECO:0000313" key="17">
    <source>
        <dbReference type="EMBL" id="ACF11232.1"/>
    </source>
</evidence>
<keyword evidence="8 16" id="KW-0812">Transmembrane</keyword>
<dbReference type="NCBIfam" id="TIGR00473">
    <property type="entry name" value="pssA"/>
    <property type="match status" value="1"/>
</dbReference>
<dbReference type="AlphaFoldDB" id="B3QMS9"/>
<dbReference type="PANTHER" id="PTHR14269:SF61">
    <property type="entry name" value="CDP-DIACYLGLYCEROL--SERINE O-PHOSPHATIDYLTRANSFERASE"/>
    <property type="match status" value="1"/>
</dbReference>
<name>B3QMS9_CHLP8</name>
<evidence type="ECO:0000256" key="1">
    <source>
        <dbReference type="ARBA" id="ARBA00000287"/>
    </source>
</evidence>
<evidence type="ECO:0000256" key="3">
    <source>
        <dbReference type="ARBA" id="ARBA00010441"/>
    </source>
</evidence>
<evidence type="ECO:0000256" key="7">
    <source>
        <dbReference type="ARBA" id="ARBA00022679"/>
    </source>
</evidence>
<keyword evidence="11 16" id="KW-0472">Membrane</keyword>
<protein>
    <recommendedName>
        <fullName evidence="5">CDP-diacylglycerol--serine O-phosphatidyltransferase</fullName>
        <ecNumber evidence="4">2.7.8.8</ecNumber>
    </recommendedName>
    <alternativeName>
        <fullName evidence="14">Phosphatidylserine synthase</fullName>
    </alternativeName>
</protein>
<dbReference type="PANTHER" id="PTHR14269">
    <property type="entry name" value="CDP-DIACYLGLYCEROL--GLYCEROL-3-PHOSPHATE 3-PHOSPHATIDYLTRANSFERASE-RELATED"/>
    <property type="match status" value="1"/>
</dbReference>
<feature type="transmembrane region" description="Helical" evidence="16">
    <location>
        <begin position="191"/>
        <end position="209"/>
    </location>
</feature>
<evidence type="ECO:0000256" key="10">
    <source>
        <dbReference type="ARBA" id="ARBA00023098"/>
    </source>
</evidence>
<dbReference type="GO" id="GO:0012505">
    <property type="term" value="C:endomembrane system"/>
    <property type="evidence" value="ECO:0007669"/>
    <property type="project" value="UniProtKB-SubCell"/>
</dbReference>
<dbReference type="GO" id="GO:0008654">
    <property type="term" value="P:phospholipid biosynthetic process"/>
    <property type="evidence" value="ECO:0007669"/>
    <property type="project" value="UniProtKB-KW"/>
</dbReference>
<dbReference type="InterPro" id="IPR050324">
    <property type="entry name" value="CDP-alcohol_PTase-I"/>
</dbReference>
<keyword evidence="6" id="KW-0444">Lipid biosynthesis</keyword>
<dbReference type="Proteomes" id="UP000008811">
    <property type="component" value="Chromosome"/>
</dbReference>
<dbReference type="GO" id="GO:0003882">
    <property type="term" value="F:CDP-diacylglycerol-serine O-phosphatidyltransferase activity"/>
    <property type="evidence" value="ECO:0007669"/>
    <property type="project" value="UniProtKB-EC"/>
</dbReference>
<evidence type="ECO:0000256" key="15">
    <source>
        <dbReference type="RuleBase" id="RU003750"/>
    </source>
</evidence>
<dbReference type="STRING" id="517417.Cpar_0816"/>
<dbReference type="InterPro" id="IPR000462">
    <property type="entry name" value="CDP-OH_P_trans"/>
</dbReference>
<evidence type="ECO:0000256" key="4">
    <source>
        <dbReference type="ARBA" id="ARBA00013174"/>
    </source>
</evidence>
<dbReference type="EMBL" id="CP001099">
    <property type="protein sequence ID" value="ACF11232.1"/>
    <property type="molecule type" value="Genomic_DNA"/>
</dbReference>
<evidence type="ECO:0000256" key="16">
    <source>
        <dbReference type="SAM" id="Phobius"/>
    </source>
</evidence>
<keyword evidence="18" id="KW-1185">Reference proteome</keyword>
<keyword evidence="7 15" id="KW-0808">Transferase</keyword>
<evidence type="ECO:0000256" key="12">
    <source>
        <dbReference type="ARBA" id="ARBA00023209"/>
    </source>
</evidence>
<dbReference type="InterPro" id="IPR043130">
    <property type="entry name" value="CDP-OH_PTrfase_TM_dom"/>
</dbReference>
<sequence>MTVCMGKDDRKTARKQYPPVLQDETERPQGRFPFVSRSFVPSAFTVMNMVSGYVSIIMSGEKSFIIAGWLIFVAAFFDTIDGFVARLTNGSSEFGVELDSLSDLVSFGAAPAYLVYKFGLEHLGMPWGLLLSSLLMVGSGLRLARFNISLIGYNKESFSGLPTPAQAMTVASFVLWMTAEPLLTGIELQRGLALLSVVLAVLMVSKVNYDALPKPTRDSFRQHPVQMSAYAIAIVCVLFFQAKAFFVSMLLYILLGIIRSLTLTVRQWQV</sequence>
<keyword evidence="12" id="KW-0594">Phospholipid biosynthesis</keyword>
<dbReference type="KEGG" id="cpc:Cpar_0816"/>
<evidence type="ECO:0000313" key="18">
    <source>
        <dbReference type="Proteomes" id="UP000008811"/>
    </source>
</evidence>
<evidence type="ECO:0000256" key="14">
    <source>
        <dbReference type="ARBA" id="ARBA00032361"/>
    </source>
</evidence>
<dbReference type="InterPro" id="IPR048254">
    <property type="entry name" value="CDP_ALCOHOL_P_TRANSF_CS"/>
</dbReference>
<evidence type="ECO:0000256" key="9">
    <source>
        <dbReference type="ARBA" id="ARBA00022989"/>
    </source>
</evidence>
<dbReference type="Gene3D" id="1.20.120.1760">
    <property type="match status" value="1"/>
</dbReference>
<keyword evidence="10" id="KW-0443">Lipid metabolism</keyword>
<dbReference type="HOGENOM" id="CLU_049944_3_0_10"/>
<proteinExistence type="inferred from homology"/>
<comment type="catalytic activity">
    <reaction evidence="1">
        <text>a CDP-1,2-diacyl-sn-glycerol + L-serine = a 1,2-diacyl-sn-glycero-3-phospho-L-serine + CMP + H(+)</text>
        <dbReference type="Rhea" id="RHEA:16913"/>
        <dbReference type="ChEBI" id="CHEBI:15378"/>
        <dbReference type="ChEBI" id="CHEBI:33384"/>
        <dbReference type="ChEBI" id="CHEBI:57262"/>
        <dbReference type="ChEBI" id="CHEBI:58332"/>
        <dbReference type="ChEBI" id="CHEBI:60377"/>
        <dbReference type="EC" id="2.7.8.8"/>
    </reaction>
</comment>
<keyword evidence="13" id="KW-1208">Phospholipid metabolism</keyword>
<comment type="similarity">
    <text evidence="3 15">Belongs to the CDP-alcohol phosphatidyltransferase class-I family.</text>
</comment>
<dbReference type="eggNOG" id="COG1183">
    <property type="taxonomic scope" value="Bacteria"/>
</dbReference>
<evidence type="ECO:0000256" key="8">
    <source>
        <dbReference type="ARBA" id="ARBA00022692"/>
    </source>
</evidence>
<dbReference type="EC" id="2.7.8.8" evidence="4"/>
<accession>B3QMS9</accession>
<feature type="transmembrane region" description="Helical" evidence="16">
    <location>
        <begin position="127"/>
        <end position="146"/>
    </location>
</feature>
<evidence type="ECO:0000256" key="11">
    <source>
        <dbReference type="ARBA" id="ARBA00023136"/>
    </source>
</evidence>
<evidence type="ECO:0000256" key="2">
    <source>
        <dbReference type="ARBA" id="ARBA00004127"/>
    </source>
</evidence>
<dbReference type="Pfam" id="PF01066">
    <property type="entry name" value="CDP-OH_P_transf"/>
    <property type="match status" value="1"/>
</dbReference>
<dbReference type="GO" id="GO:0016020">
    <property type="term" value="C:membrane"/>
    <property type="evidence" value="ECO:0007669"/>
    <property type="project" value="InterPro"/>
</dbReference>
<feature type="transmembrane region" description="Helical" evidence="16">
    <location>
        <begin position="64"/>
        <end position="84"/>
    </location>
</feature>